<organism evidence="1 2">
    <name type="scientific">Candidatus Desulfatibia vada</name>
    <dbReference type="NCBI Taxonomy" id="2841696"/>
    <lineage>
        <taxon>Bacteria</taxon>
        <taxon>Pseudomonadati</taxon>
        <taxon>Thermodesulfobacteriota</taxon>
        <taxon>Desulfobacteria</taxon>
        <taxon>Desulfobacterales</taxon>
        <taxon>Desulfobacterales incertae sedis</taxon>
        <taxon>Candidatus Desulfatibia</taxon>
    </lineage>
</organism>
<sequence>MPVEKLDKRFGVTTVEKGFITSEQLFDAMKLQITEDLEPVGHRLLGEILLDEGHITAEQINEVLEAMEEAIKL</sequence>
<evidence type="ECO:0000313" key="2">
    <source>
        <dbReference type="Proteomes" id="UP000605201"/>
    </source>
</evidence>
<dbReference type="EMBL" id="JACNIG010000077">
    <property type="protein sequence ID" value="MBC8430738.1"/>
    <property type="molecule type" value="Genomic_DNA"/>
</dbReference>
<name>A0A8J6NRU8_9BACT</name>
<protein>
    <submittedName>
        <fullName evidence="1">Uncharacterized protein</fullName>
    </submittedName>
</protein>
<gene>
    <name evidence="1" type="ORF">H8D96_02345</name>
</gene>
<dbReference type="AlphaFoldDB" id="A0A8J6NRU8"/>
<evidence type="ECO:0000313" key="1">
    <source>
        <dbReference type="EMBL" id="MBC8430738.1"/>
    </source>
</evidence>
<accession>A0A8J6NRU8</accession>
<proteinExistence type="predicted"/>
<dbReference type="Proteomes" id="UP000605201">
    <property type="component" value="Unassembled WGS sequence"/>
</dbReference>
<comment type="caution">
    <text evidence="1">The sequence shown here is derived from an EMBL/GenBank/DDBJ whole genome shotgun (WGS) entry which is preliminary data.</text>
</comment>
<reference evidence="1 2" key="1">
    <citation type="submission" date="2020-08" db="EMBL/GenBank/DDBJ databases">
        <title>Bridging the membrane lipid divide: bacteria of the FCB group superphylum have the potential to synthesize archaeal ether lipids.</title>
        <authorList>
            <person name="Villanueva L."/>
            <person name="Von Meijenfeldt F.A.B."/>
            <person name="Westbye A.B."/>
            <person name="Yadav S."/>
            <person name="Hopmans E.C."/>
            <person name="Dutilh B.E."/>
            <person name="Sinninghe Damste J.S."/>
        </authorList>
    </citation>
    <scope>NUCLEOTIDE SEQUENCE [LARGE SCALE GENOMIC DNA]</scope>
    <source>
        <strain evidence="1">NIOZ-UU17</strain>
    </source>
</reference>